<name>A0A5B9MJ12_9BACT</name>
<evidence type="ECO:0000313" key="8">
    <source>
        <dbReference type="EMBL" id="QEG01189.1"/>
    </source>
</evidence>
<dbReference type="InterPro" id="IPR017441">
    <property type="entry name" value="Protein_kinase_ATP_BS"/>
</dbReference>
<organism evidence="8 9">
    <name type="scientific">Stieleria maiorica</name>
    <dbReference type="NCBI Taxonomy" id="2795974"/>
    <lineage>
        <taxon>Bacteria</taxon>
        <taxon>Pseudomonadati</taxon>
        <taxon>Planctomycetota</taxon>
        <taxon>Planctomycetia</taxon>
        <taxon>Pirellulales</taxon>
        <taxon>Pirellulaceae</taxon>
        <taxon>Stieleria</taxon>
    </lineage>
</organism>
<feature type="binding site" evidence="5">
    <location>
        <position position="140"/>
    </location>
    <ligand>
        <name>ATP</name>
        <dbReference type="ChEBI" id="CHEBI:30616"/>
    </ligand>
</feature>
<dbReference type="AlphaFoldDB" id="A0A5B9MJ12"/>
<keyword evidence="6" id="KW-0812">Transmembrane</keyword>
<keyword evidence="3 8" id="KW-0418">Kinase</keyword>
<accession>A0A5B9MJ12</accession>
<keyword evidence="9" id="KW-1185">Reference proteome</keyword>
<dbReference type="Proteomes" id="UP000321353">
    <property type="component" value="Chromosome"/>
</dbReference>
<dbReference type="GO" id="GO:0004674">
    <property type="term" value="F:protein serine/threonine kinase activity"/>
    <property type="evidence" value="ECO:0007669"/>
    <property type="project" value="UniProtKB-EC"/>
</dbReference>
<dbReference type="CDD" id="cd14014">
    <property type="entry name" value="STKc_PknB_like"/>
    <property type="match status" value="1"/>
</dbReference>
<dbReference type="RefSeq" id="WP_147870294.1">
    <property type="nucleotide sequence ID" value="NZ_CP036264.1"/>
</dbReference>
<protein>
    <submittedName>
        <fullName evidence="8">Serine/threonine-protein kinase PrkC</fullName>
        <ecNumber evidence="8">2.7.11.1</ecNumber>
    </submittedName>
</protein>
<dbReference type="InterPro" id="IPR000719">
    <property type="entry name" value="Prot_kinase_dom"/>
</dbReference>
<reference evidence="8 9" key="1">
    <citation type="submission" date="2019-02" db="EMBL/GenBank/DDBJ databases">
        <title>Planctomycetal bacteria perform biofilm scaping via a novel small molecule.</title>
        <authorList>
            <person name="Jeske O."/>
            <person name="Boedeker C."/>
            <person name="Wiegand S."/>
            <person name="Breitling P."/>
            <person name="Kallscheuer N."/>
            <person name="Jogler M."/>
            <person name="Rohde M."/>
            <person name="Petersen J."/>
            <person name="Medema M.H."/>
            <person name="Surup F."/>
            <person name="Jogler C."/>
        </authorList>
    </citation>
    <scope>NUCLEOTIDE SEQUENCE [LARGE SCALE GENOMIC DNA]</scope>
    <source>
        <strain evidence="8 9">Mal15</strain>
    </source>
</reference>
<evidence type="ECO:0000256" key="4">
    <source>
        <dbReference type="ARBA" id="ARBA00022840"/>
    </source>
</evidence>
<gene>
    <name evidence="8" type="primary">prkC_28</name>
    <name evidence="8" type="ORF">Mal15_52650</name>
</gene>
<dbReference type="InterPro" id="IPR019734">
    <property type="entry name" value="TPR_rpt"/>
</dbReference>
<dbReference type="InterPro" id="IPR011009">
    <property type="entry name" value="Kinase-like_dom_sf"/>
</dbReference>
<dbReference type="Gene3D" id="3.30.200.20">
    <property type="entry name" value="Phosphorylase Kinase, domain 1"/>
    <property type="match status" value="1"/>
</dbReference>
<evidence type="ECO:0000313" key="9">
    <source>
        <dbReference type="Proteomes" id="UP000321353"/>
    </source>
</evidence>
<dbReference type="PROSITE" id="PS50011">
    <property type="entry name" value="PROTEIN_KINASE_DOM"/>
    <property type="match status" value="1"/>
</dbReference>
<keyword evidence="6" id="KW-0472">Membrane</keyword>
<feature type="transmembrane region" description="Helical" evidence="6">
    <location>
        <begin position="406"/>
        <end position="429"/>
    </location>
</feature>
<dbReference type="PANTHER" id="PTHR43289:SF6">
    <property type="entry name" value="SERINE_THREONINE-PROTEIN KINASE NEKL-3"/>
    <property type="match status" value="1"/>
</dbReference>
<dbReference type="SMART" id="SM00028">
    <property type="entry name" value="TPR"/>
    <property type="match status" value="5"/>
</dbReference>
<dbReference type="EC" id="2.7.11.1" evidence="8"/>
<keyword evidence="6" id="KW-1133">Transmembrane helix</keyword>
<evidence type="ECO:0000256" key="1">
    <source>
        <dbReference type="ARBA" id="ARBA00022679"/>
    </source>
</evidence>
<dbReference type="Gene3D" id="1.25.40.10">
    <property type="entry name" value="Tetratricopeptide repeat domain"/>
    <property type="match status" value="2"/>
</dbReference>
<keyword evidence="1 8" id="KW-0808">Transferase</keyword>
<dbReference type="Gene3D" id="1.10.510.10">
    <property type="entry name" value="Transferase(Phosphotransferase) domain 1"/>
    <property type="match status" value="1"/>
</dbReference>
<sequence length="825" mass="92291">MNQDSGAQVQLTVRRQRKLESQPGLTEADEALVGVLDLYLERRSVGRVIQSSFIAEQCARYPELELDQKLPGLIGSIDALNGFADEQTDEQTAGFQSDSWENLVSKTLGDYQILSEVGRGGMGIVYKARQQSLDRIVALKVLPVSVVLDQQQIARFMLEAQAAGQLHHPHIVPIYSVGPEDGVHCYSMPLIDGRSLDQMNEAWQANKPDAMQSIRWMIQAADAIEHAHQHGVIHRDIKPSNLIIDSNNKLWVSDFGLARCRHADRLTQPGVIVGTRRYMSPEQASGNPALVDHRSDIFALGMTLFELLTGQHGRQKSSAWATVPIDSEPTAFNSQTWLIRRHHPDISRDIETVVMKAIAPDAADRYQSAAELSADLRRALNGHPILARRPSTLERISKWTLRHRRAVAASTAVFCVLFVGLLGATLLFARQRSELQSALVAADRHLLVANQNRDRAEAHLRRTRDVLDRFGLMAAEQLRGVAGAEHVREALVRDVLRYYEDDVRQAESKSDSPLQLAETHYRAAKIIEELGANRRARNVYRRALGHFNSHLPSASVQYRAALCRNSIAVLSAELGEFAAAENEYRVVLEQLPPIAIDNADRTRTLATVHGNYGLLLTSLDRTEEAKRQFHLAGELLPEHDLINTADALTAAMIFNNLGHLVQDTDLPEALRYNQRAIHVLRSVVRIEHGGELNTNATHEAVGALALNLNNQASLLVRLDRDDEAITAYRDAIVLFRSLVDRLPMMVRYTEELAITYNNYGRCLHRCGHDRDARSALQRSHDLLENLVRRRPDAPQYQAALDGVRKNLARTGEPIALQNQPQDQRP</sequence>
<dbReference type="SUPFAM" id="SSF48452">
    <property type="entry name" value="TPR-like"/>
    <property type="match status" value="1"/>
</dbReference>
<dbReference type="KEGG" id="smam:Mal15_52650"/>
<dbReference type="PANTHER" id="PTHR43289">
    <property type="entry name" value="MITOGEN-ACTIVATED PROTEIN KINASE KINASE KINASE 20-RELATED"/>
    <property type="match status" value="1"/>
</dbReference>
<dbReference type="InterPro" id="IPR008271">
    <property type="entry name" value="Ser/Thr_kinase_AS"/>
</dbReference>
<dbReference type="PROSITE" id="PS00107">
    <property type="entry name" value="PROTEIN_KINASE_ATP"/>
    <property type="match status" value="1"/>
</dbReference>
<dbReference type="GO" id="GO:0005524">
    <property type="term" value="F:ATP binding"/>
    <property type="evidence" value="ECO:0007669"/>
    <property type="project" value="UniProtKB-UniRule"/>
</dbReference>
<keyword evidence="2 5" id="KW-0547">Nucleotide-binding</keyword>
<evidence type="ECO:0000256" key="5">
    <source>
        <dbReference type="PROSITE-ProRule" id="PRU10141"/>
    </source>
</evidence>
<dbReference type="SMART" id="SM00220">
    <property type="entry name" value="S_TKc"/>
    <property type="match status" value="1"/>
</dbReference>
<feature type="domain" description="Protein kinase" evidence="7">
    <location>
        <begin position="111"/>
        <end position="386"/>
    </location>
</feature>
<evidence type="ECO:0000256" key="2">
    <source>
        <dbReference type="ARBA" id="ARBA00022741"/>
    </source>
</evidence>
<dbReference type="SUPFAM" id="SSF56112">
    <property type="entry name" value="Protein kinase-like (PK-like)"/>
    <property type="match status" value="1"/>
</dbReference>
<dbReference type="InterPro" id="IPR011990">
    <property type="entry name" value="TPR-like_helical_dom_sf"/>
</dbReference>
<evidence type="ECO:0000256" key="3">
    <source>
        <dbReference type="ARBA" id="ARBA00022777"/>
    </source>
</evidence>
<proteinExistence type="predicted"/>
<dbReference type="EMBL" id="CP036264">
    <property type="protein sequence ID" value="QEG01189.1"/>
    <property type="molecule type" value="Genomic_DNA"/>
</dbReference>
<evidence type="ECO:0000256" key="6">
    <source>
        <dbReference type="SAM" id="Phobius"/>
    </source>
</evidence>
<evidence type="ECO:0000259" key="7">
    <source>
        <dbReference type="PROSITE" id="PS50011"/>
    </source>
</evidence>
<dbReference type="PROSITE" id="PS00108">
    <property type="entry name" value="PROTEIN_KINASE_ST"/>
    <property type="match status" value="1"/>
</dbReference>
<dbReference type="Pfam" id="PF00069">
    <property type="entry name" value="Pkinase"/>
    <property type="match status" value="1"/>
</dbReference>
<keyword evidence="4 5" id="KW-0067">ATP-binding</keyword>